<dbReference type="SUPFAM" id="SSF51161">
    <property type="entry name" value="Trimeric LpxA-like enzymes"/>
    <property type="match status" value="1"/>
</dbReference>
<dbReference type="Pfam" id="PF00132">
    <property type="entry name" value="Hexapep"/>
    <property type="match status" value="1"/>
</dbReference>
<keyword evidence="1" id="KW-0808">Transferase</keyword>
<sequence length="215" mass="22833">MALKLERYQALISGTEPGRLEAMVRSLLVHYFFHVSNKAIVEVLTESPTAPRRVNLLTPTQFLGHGRIRLAPDVVFGVPLSPGSYGCSYVEARTPGALIEIGAGTTLNNRAMLLSEGAGIRIGRRCLIGTDLQVMDTNAHELAVARRHMADQQPQAVEIGDDVFIGSSVIILKGARIGAGCIISAGTVVSPKFQAPPNSIIAGNPCRIVGTVPQA</sequence>
<dbReference type="InterPro" id="IPR051159">
    <property type="entry name" value="Hexapeptide_acetyltransf"/>
</dbReference>
<dbReference type="RefSeq" id="WP_285231989.1">
    <property type="nucleotide sequence ID" value="NZ_CP116346.1"/>
</dbReference>
<proteinExistence type="predicted"/>
<dbReference type="Gene3D" id="2.160.10.10">
    <property type="entry name" value="Hexapeptide repeat proteins"/>
    <property type="match status" value="1"/>
</dbReference>
<evidence type="ECO:0000313" key="2">
    <source>
        <dbReference type="Proteomes" id="UP001177769"/>
    </source>
</evidence>
<dbReference type="InterPro" id="IPR011004">
    <property type="entry name" value="Trimer_LpxA-like_sf"/>
</dbReference>
<keyword evidence="2" id="KW-1185">Reference proteome</keyword>
<dbReference type="InterPro" id="IPR001451">
    <property type="entry name" value="Hexapep"/>
</dbReference>
<protein>
    <submittedName>
        <fullName evidence="1">Acyltransferase</fullName>
    </submittedName>
</protein>
<dbReference type="AlphaFoldDB" id="A0AA95SPJ8"/>
<accession>A0AA95SPJ8</accession>
<reference evidence="1" key="1">
    <citation type="submission" date="2023-01" db="EMBL/GenBank/DDBJ databases">
        <title>Whole genome sequence of Paucibacter sp. S2-9 isolated from pond sediment.</title>
        <authorList>
            <person name="Jung J.Y."/>
        </authorList>
    </citation>
    <scope>NUCLEOTIDE SEQUENCE</scope>
    <source>
        <strain evidence="1">S2-9</strain>
    </source>
</reference>
<dbReference type="GO" id="GO:0016746">
    <property type="term" value="F:acyltransferase activity"/>
    <property type="evidence" value="ECO:0007669"/>
    <property type="project" value="UniProtKB-KW"/>
</dbReference>
<gene>
    <name evidence="1" type="ORF">PFX98_18625</name>
</gene>
<name>A0AA95SPJ8_9BURK</name>
<organism evidence="1 2">
    <name type="scientific">Paucibacter sediminis</name>
    <dbReference type="NCBI Taxonomy" id="3019553"/>
    <lineage>
        <taxon>Bacteria</taxon>
        <taxon>Pseudomonadati</taxon>
        <taxon>Pseudomonadota</taxon>
        <taxon>Betaproteobacteria</taxon>
        <taxon>Burkholderiales</taxon>
        <taxon>Sphaerotilaceae</taxon>
        <taxon>Roseateles</taxon>
    </lineage>
</organism>
<dbReference type="KEGG" id="pais:PFX98_18625"/>
<dbReference type="PANTHER" id="PTHR23416">
    <property type="entry name" value="SIALIC ACID SYNTHASE-RELATED"/>
    <property type="match status" value="1"/>
</dbReference>
<evidence type="ECO:0000313" key="1">
    <source>
        <dbReference type="EMBL" id="WIT10911.1"/>
    </source>
</evidence>
<dbReference type="Proteomes" id="UP001177769">
    <property type="component" value="Chromosome"/>
</dbReference>
<dbReference type="CDD" id="cd04647">
    <property type="entry name" value="LbH_MAT_like"/>
    <property type="match status" value="1"/>
</dbReference>
<dbReference type="EMBL" id="CP116346">
    <property type="protein sequence ID" value="WIT10911.1"/>
    <property type="molecule type" value="Genomic_DNA"/>
</dbReference>
<keyword evidence="1" id="KW-0012">Acyltransferase</keyword>